<dbReference type="OrthoDB" id="306876at2759"/>
<evidence type="ECO:0000259" key="8">
    <source>
        <dbReference type="Pfam" id="PF00892"/>
    </source>
</evidence>
<dbReference type="EMBL" id="DF237394">
    <property type="protein sequence ID" value="GAQ88615.1"/>
    <property type="molecule type" value="Genomic_DNA"/>
</dbReference>
<organism evidence="9 10">
    <name type="scientific">Klebsormidium nitens</name>
    <name type="common">Green alga</name>
    <name type="synonym">Ulothrix nitens</name>
    <dbReference type="NCBI Taxonomy" id="105231"/>
    <lineage>
        <taxon>Eukaryota</taxon>
        <taxon>Viridiplantae</taxon>
        <taxon>Streptophyta</taxon>
        <taxon>Klebsormidiophyceae</taxon>
        <taxon>Klebsormidiales</taxon>
        <taxon>Klebsormidiaceae</taxon>
        <taxon>Klebsormidium</taxon>
    </lineage>
</organism>
<feature type="domain" description="EamA" evidence="8">
    <location>
        <begin position="141"/>
        <end position="273"/>
    </location>
</feature>
<dbReference type="GO" id="GO:0016020">
    <property type="term" value="C:membrane"/>
    <property type="evidence" value="ECO:0000318"/>
    <property type="project" value="GO_Central"/>
</dbReference>
<feature type="compositionally biased region" description="Basic residues" evidence="6">
    <location>
        <begin position="109"/>
        <end position="119"/>
    </location>
</feature>
<keyword evidence="4 7" id="KW-1133">Transmembrane helix</keyword>
<dbReference type="InterPro" id="IPR037185">
    <property type="entry name" value="EmrE-like"/>
</dbReference>
<feature type="transmembrane region" description="Helical" evidence="7">
    <location>
        <begin position="234"/>
        <end position="251"/>
    </location>
</feature>
<feature type="transmembrane region" description="Helical" evidence="7">
    <location>
        <begin position="419"/>
        <end position="438"/>
    </location>
</feature>
<feature type="transmembrane region" description="Helical" evidence="7">
    <location>
        <begin position="367"/>
        <end position="385"/>
    </location>
</feature>
<dbReference type="Pfam" id="PF00892">
    <property type="entry name" value="EamA"/>
    <property type="match status" value="1"/>
</dbReference>
<dbReference type="Proteomes" id="UP000054558">
    <property type="component" value="Unassembled WGS sequence"/>
</dbReference>
<evidence type="ECO:0000256" key="5">
    <source>
        <dbReference type="ARBA" id="ARBA00023136"/>
    </source>
</evidence>
<evidence type="ECO:0000256" key="1">
    <source>
        <dbReference type="ARBA" id="ARBA00004141"/>
    </source>
</evidence>
<evidence type="ECO:0000256" key="2">
    <source>
        <dbReference type="ARBA" id="ARBA00007635"/>
    </source>
</evidence>
<feature type="transmembrane region" description="Helical" evidence="7">
    <location>
        <begin position="263"/>
        <end position="280"/>
    </location>
</feature>
<dbReference type="STRING" id="105231.A0A1Y1ICC4"/>
<feature type="region of interest" description="Disordered" evidence="6">
    <location>
        <begin position="99"/>
        <end position="120"/>
    </location>
</feature>
<gene>
    <name evidence="9" type="ORF">KFL_004450020</name>
</gene>
<keyword evidence="3 7" id="KW-0812">Transmembrane</keyword>
<dbReference type="InterPro" id="IPR000620">
    <property type="entry name" value="EamA_dom"/>
</dbReference>
<feature type="compositionally biased region" description="Polar residues" evidence="6">
    <location>
        <begin position="1"/>
        <end position="11"/>
    </location>
</feature>
<feature type="transmembrane region" description="Helical" evidence="7">
    <location>
        <begin position="305"/>
        <end position="328"/>
    </location>
</feature>
<evidence type="ECO:0000313" key="10">
    <source>
        <dbReference type="Proteomes" id="UP000054558"/>
    </source>
</evidence>
<keyword evidence="10" id="KW-1185">Reference proteome</keyword>
<name>A0A1Y1ICC4_KLENI</name>
<keyword evidence="5 7" id="KW-0472">Membrane</keyword>
<evidence type="ECO:0000256" key="7">
    <source>
        <dbReference type="SAM" id="Phobius"/>
    </source>
</evidence>
<evidence type="ECO:0000313" key="9">
    <source>
        <dbReference type="EMBL" id="GAQ88615.1"/>
    </source>
</evidence>
<sequence>MTSLEARSTRASKGDVVGTPPLSSTTSNQTGRGEGFTTPSRLGRSNSRPESMVDRRVSAGEIGLINLTVGGAATASDRVTEGDTLSDADSEKQALLMEEGKASAAKSTRPPKKDRRKRVNIGEASGATELFQWVWGGSKHSGLLCVALSCACYALMEVPTVLFAAHTIPPFQTAAMRCGMIALVSGLMLRKAGIPLLGSPDLQWLLAARVLCGFAALSSFFFSLGALGAADVTAITYLGPFFVAGMAHVALQEKTALTEMLGMALGFVGVILLAQPPLFFKNPMLSGLSGMYSVQKGQDGWDDPLALLVCVVATAAGAAALCAVRSFVKAGESPLVTVFAFSAFSGPAALCMLGITQKFVFLGAWEVLGTCLVSMLAFAAQVLLARGLQLERAARGTSVQSLKVLLRSLLGTALFSERLNILGGAGAVLIVLSCALVATTEPLS</sequence>
<accession>A0A1Y1ICC4</accession>
<feature type="transmembrane region" description="Helical" evidence="7">
    <location>
        <begin position="171"/>
        <end position="190"/>
    </location>
</feature>
<proteinExistence type="inferred from homology"/>
<comment type="similarity">
    <text evidence="2">Belongs to the drug/metabolite transporter (DMT) superfamily. Plant drug/metabolite exporter (P-DME) (TC 2.A.7.4) family.</text>
</comment>
<feature type="transmembrane region" description="Helical" evidence="7">
    <location>
        <begin position="143"/>
        <end position="165"/>
    </location>
</feature>
<dbReference type="PANTHER" id="PTHR22911:SF6">
    <property type="entry name" value="SOLUTE CARRIER FAMILY 35 MEMBER G1"/>
    <property type="match status" value="1"/>
</dbReference>
<evidence type="ECO:0000256" key="3">
    <source>
        <dbReference type="ARBA" id="ARBA00022692"/>
    </source>
</evidence>
<evidence type="ECO:0000256" key="6">
    <source>
        <dbReference type="SAM" id="MobiDB-lite"/>
    </source>
</evidence>
<comment type="subcellular location">
    <subcellularLocation>
        <location evidence="1">Membrane</location>
        <topology evidence="1">Multi-pass membrane protein</topology>
    </subcellularLocation>
</comment>
<evidence type="ECO:0000256" key="4">
    <source>
        <dbReference type="ARBA" id="ARBA00022989"/>
    </source>
</evidence>
<feature type="transmembrane region" description="Helical" evidence="7">
    <location>
        <begin position="335"/>
        <end position="355"/>
    </location>
</feature>
<feature type="region of interest" description="Disordered" evidence="6">
    <location>
        <begin position="1"/>
        <end position="55"/>
    </location>
</feature>
<reference evidence="9 10" key="1">
    <citation type="journal article" date="2014" name="Nat. Commun.">
        <title>Klebsormidium flaccidum genome reveals primary factors for plant terrestrial adaptation.</title>
        <authorList>
            <person name="Hori K."/>
            <person name="Maruyama F."/>
            <person name="Fujisawa T."/>
            <person name="Togashi T."/>
            <person name="Yamamoto N."/>
            <person name="Seo M."/>
            <person name="Sato S."/>
            <person name="Yamada T."/>
            <person name="Mori H."/>
            <person name="Tajima N."/>
            <person name="Moriyama T."/>
            <person name="Ikeuchi M."/>
            <person name="Watanabe M."/>
            <person name="Wada H."/>
            <person name="Kobayashi K."/>
            <person name="Saito M."/>
            <person name="Masuda T."/>
            <person name="Sasaki-Sekimoto Y."/>
            <person name="Mashiguchi K."/>
            <person name="Awai K."/>
            <person name="Shimojima M."/>
            <person name="Masuda S."/>
            <person name="Iwai M."/>
            <person name="Nobusawa T."/>
            <person name="Narise T."/>
            <person name="Kondo S."/>
            <person name="Saito H."/>
            <person name="Sato R."/>
            <person name="Murakawa M."/>
            <person name="Ihara Y."/>
            <person name="Oshima-Yamada Y."/>
            <person name="Ohtaka K."/>
            <person name="Satoh M."/>
            <person name="Sonobe K."/>
            <person name="Ishii M."/>
            <person name="Ohtani R."/>
            <person name="Kanamori-Sato M."/>
            <person name="Honoki R."/>
            <person name="Miyazaki D."/>
            <person name="Mochizuki H."/>
            <person name="Umetsu J."/>
            <person name="Higashi K."/>
            <person name="Shibata D."/>
            <person name="Kamiya Y."/>
            <person name="Sato N."/>
            <person name="Nakamura Y."/>
            <person name="Tabata S."/>
            <person name="Ida S."/>
            <person name="Kurokawa K."/>
            <person name="Ohta H."/>
        </authorList>
    </citation>
    <scope>NUCLEOTIDE SEQUENCE [LARGE SCALE GENOMIC DNA]</scope>
    <source>
        <strain evidence="9 10">NIES-2285</strain>
    </source>
</reference>
<dbReference type="AlphaFoldDB" id="A0A1Y1ICC4"/>
<feature type="compositionally biased region" description="Polar residues" evidence="6">
    <location>
        <begin position="21"/>
        <end position="49"/>
    </location>
</feature>
<protein>
    <recommendedName>
        <fullName evidence="8">EamA domain-containing protein</fullName>
    </recommendedName>
</protein>
<dbReference type="OMA" id="PIASCYV"/>
<dbReference type="PANTHER" id="PTHR22911">
    <property type="entry name" value="ACYL-MALONYL CONDENSING ENZYME-RELATED"/>
    <property type="match status" value="1"/>
</dbReference>
<dbReference type="SUPFAM" id="SSF103481">
    <property type="entry name" value="Multidrug resistance efflux transporter EmrE"/>
    <property type="match status" value="2"/>
</dbReference>
<feature type="transmembrane region" description="Helical" evidence="7">
    <location>
        <begin position="202"/>
        <end position="222"/>
    </location>
</feature>